<feature type="chain" id="PRO_5045728766" description="Ig-like domain-containing protein" evidence="1">
    <location>
        <begin position="21"/>
        <end position="160"/>
    </location>
</feature>
<accession>A0ABV0U1C5</accession>
<dbReference type="SMART" id="SM00409">
    <property type="entry name" value="IG"/>
    <property type="match status" value="1"/>
</dbReference>
<dbReference type="InterPro" id="IPR013783">
    <property type="entry name" value="Ig-like_fold"/>
</dbReference>
<protein>
    <recommendedName>
        <fullName evidence="2">Ig-like domain-containing protein</fullName>
    </recommendedName>
</protein>
<feature type="domain" description="Ig-like" evidence="2">
    <location>
        <begin position="33"/>
        <end position="111"/>
    </location>
</feature>
<evidence type="ECO:0000259" key="2">
    <source>
        <dbReference type="PROSITE" id="PS50835"/>
    </source>
</evidence>
<dbReference type="EMBL" id="JAHRIQ010052363">
    <property type="protein sequence ID" value="MEQ2238541.1"/>
    <property type="molecule type" value="Genomic_DNA"/>
</dbReference>
<dbReference type="InterPro" id="IPR003599">
    <property type="entry name" value="Ig_sub"/>
</dbReference>
<evidence type="ECO:0000313" key="4">
    <source>
        <dbReference type="Proteomes" id="UP001482620"/>
    </source>
</evidence>
<sequence>MNIVASLALLCLSAAAAVSGNVSTETVLSAAPGDSVFLQCYIGGNVTPVWTTWMKDGQVVAGNGGLPMGSSAANPRFALEQNGTLIISAAITEDSGSFLCSSALPDNRTINARFQLQITSFLFGMWLDTNLISLNKSLQTPNPSRHGPVTEIKICHGFKE</sequence>
<dbReference type="Pfam" id="PF13927">
    <property type="entry name" value="Ig_3"/>
    <property type="match status" value="1"/>
</dbReference>
<reference evidence="3 4" key="1">
    <citation type="submission" date="2021-06" db="EMBL/GenBank/DDBJ databases">
        <authorList>
            <person name="Palmer J.M."/>
        </authorList>
    </citation>
    <scope>NUCLEOTIDE SEQUENCE [LARGE SCALE GENOMIC DNA]</scope>
    <source>
        <strain evidence="4">if_2019</strain>
        <tissue evidence="3">Muscle</tissue>
    </source>
</reference>
<organism evidence="3 4">
    <name type="scientific">Ilyodon furcidens</name>
    <name type="common">goldbreast splitfin</name>
    <dbReference type="NCBI Taxonomy" id="33524"/>
    <lineage>
        <taxon>Eukaryota</taxon>
        <taxon>Metazoa</taxon>
        <taxon>Chordata</taxon>
        <taxon>Craniata</taxon>
        <taxon>Vertebrata</taxon>
        <taxon>Euteleostomi</taxon>
        <taxon>Actinopterygii</taxon>
        <taxon>Neopterygii</taxon>
        <taxon>Teleostei</taxon>
        <taxon>Neoteleostei</taxon>
        <taxon>Acanthomorphata</taxon>
        <taxon>Ovalentaria</taxon>
        <taxon>Atherinomorphae</taxon>
        <taxon>Cyprinodontiformes</taxon>
        <taxon>Goodeidae</taxon>
        <taxon>Ilyodon</taxon>
    </lineage>
</organism>
<dbReference type="Gene3D" id="2.60.40.10">
    <property type="entry name" value="Immunoglobulins"/>
    <property type="match status" value="1"/>
</dbReference>
<evidence type="ECO:0000313" key="3">
    <source>
        <dbReference type="EMBL" id="MEQ2238541.1"/>
    </source>
</evidence>
<feature type="signal peptide" evidence="1">
    <location>
        <begin position="1"/>
        <end position="20"/>
    </location>
</feature>
<dbReference type="InterPro" id="IPR007110">
    <property type="entry name" value="Ig-like_dom"/>
</dbReference>
<keyword evidence="1" id="KW-0732">Signal</keyword>
<gene>
    <name evidence="3" type="ORF">ILYODFUR_034098</name>
</gene>
<dbReference type="InterPro" id="IPR036179">
    <property type="entry name" value="Ig-like_dom_sf"/>
</dbReference>
<keyword evidence="4" id="KW-1185">Reference proteome</keyword>
<name>A0ABV0U1C5_9TELE</name>
<evidence type="ECO:0000256" key="1">
    <source>
        <dbReference type="SAM" id="SignalP"/>
    </source>
</evidence>
<comment type="caution">
    <text evidence="3">The sequence shown here is derived from an EMBL/GenBank/DDBJ whole genome shotgun (WGS) entry which is preliminary data.</text>
</comment>
<dbReference type="PROSITE" id="PS50835">
    <property type="entry name" value="IG_LIKE"/>
    <property type="match status" value="1"/>
</dbReference>
<dbReference type="Proteomes" id="UP001482620">
    <property type="component" value="Unassembled WGS sequence"/>
</dbReference>
<proteinExistence type="predicted"/>
<dbReference type="SUPFAM" id="SSF48726">
    <property type="entry name" value="Immunoglobulin"/>
    <property type="match status" value="1"/>
</dbReference>